<reference evidence="1" key="1">
    <citation type="journal article" date="2023" name="Access Microbiol">
        <title>De-novo genome assembly for Akanthomyces muscarius, a biocontrol agent of insect agricultural pests.</title>
        <authorList>
            <person name="Erdos Z."/>
            <person name="Studholme D.J."/>
            <person name="Raymond B."/>
            <person name="Sharma M."/>
        </authorList>
    </citation>
    <scope>NUCLEOTIDE SEQUENCE</scope>
    <source>
        <strain evidence="1">Ve6</strain>
    </source>
</reference>
<accession>A0A9W8QJL4</accession>
<gene>
    <name evidence="1" type="ORF">LMH87_008018</name>
</gene>
<dbReference type="KEGG" id="amus:LMH87_008018"/>
<proteinExistence type="predicted"/>
<name>A0A9W8QJL4_AKAMU</name>
<dbReference type="RefSeq" id="XP_056057100.1">
    <property type="nucleotide sequence ID" value="XM_056196228.1"/>
</dbReference>
<organism evidence="1 2">
    <name type="scientific">Akanthomyces muscarius</name>
    <name type="common">Entomopathogenic fungus</name>
    <name type="synonym">Lecanicillium muscarium</name>
    <dbReference type="NCBI Taxonomy" id="2231603"/>
    <lineage>
        <taxon>Eukaryota</taxon>
        <taxon>Fungi</taxon>
        <taxon>Dikarya</taxon>
        <taxon>Ascomycota</taxon>
        <taxon>Pezizomycotina</taxon>
        <taxon>Sordariomycetes</taxon>
        <taxon>Hypocreomycetidae</taxon>
        <taxon>Hypocreales</taxon>
        <taxon>Cordycipitaceae</taxon>
        <taxon>Akanthomyces</taxon>
    </lineage>
</organism>
<sequence length="490" mass="54847">MDKHKGLDIAVTARAGTASEQEVNLATLDVWLVDLAMSNVTKRSLVAKDEALEYYACIMAPMHEYHGDGDSAYEFSHDNNVSQLVADKDFDGDTFTMHILTHRLQCLFSSRRIAPRYGVMPELKPLWARLFNLISIVIQKLNLCIATPDVPLKALRYIRKLMYTELCFAVPSWRAHAEGFGALIKSYSYGLSELLSPQFRIVQYPLLVASMCNTTSPPNDQIEHMSNWSDDDIVIAYGHTGSHSFPCPTAVFQAMIRITYLRTLVAANKNAPEWEGVAREAYAKIQSVDPHRWGEAYPTDDDIYILAARVYQASVALYAILALPSRLAAVFTFPLRGEEHMATTADASIAKTSSGTSDGHDQSTISDGVDVEGLQHKQRDKLGLVHAALEEDSSQTARVRYRSRLFRLFRQATLELPESGGLMWPSAVLGVALQDHKEEQAILLDHIGYLRGWPESENGATCLYDKLVMFWGSGKKHWDQCFYEPTSVMT</sequence>
<dbReference type="GeneID" id="80895177"/>
<dbReference type="Proteomes" id="UP001144673">
    <property type="component" value="Unassembled WGS sequence"/>
</dbReference>
<dbReference type="EMBL" id="JAJHUN010000005">
    <property type="protein sequence ID" value="KAJ4159101.1"/>
    <property type="molecule type" value="Genomic_DNA"/>
</dbReference>
<evidence type="ECO:0000313" key="1">
    <source>
        <dbReference type="EMBL" id="KAJ4159101.1"/>
    </source>
</evidence>
<comment type="caution">
    <text evidence="1">The sequence shown here is derived from an EMBL/GenBank/DDBJ whole genome shotgun (WGS) entry which is preliminary data.</text>
</comment>
<protein>
    <submittedName>
        <fullName evidence="1">Uncharacterized protein</fullName>
    </submittedName>
</protein>
<evidence type="ECO:0000313" key="2">
    <source>
        <dbReference type="Proteomes" id="UP001144673"/>
    </source>
</evidence>
<dbReference type="AlphaFoldDB" id="A0A9W8QJL4"/>
<keyword evidence="2" id="KW-1185">Reference proteome</keyword>